<comment type="subcellular location">
    <subcellularLocation>
        <location evidence="6">Cytoplasm</location>
    </subcellularLocation>
</comment>
<dbReference type="Gene3D" id="3.40.50.150">
    <property type="entry name" value="Vaccinia Virus protein VP39"/>
    <property type="match status" value="1"/>
</dbReference>
<dbReference type="GO" id="GO:0032259">
    <property type="term" value="P:methylation"/>
    <property type="evidence" value="ECO:0007669"/>
    <property type="project" value="UniProtKB-KW"/>
</dbReference>
<keyword evidence="3 6" id="KW-0489">Methyltransferase</keyword>
<evidence type="ECO:0000256" key="4">
    <source>
        <dbReference type="ARBA" id="ARBA00022679"/>
    </source>
</evidence>
<evidence type="ECO:0000256" key="6">
    <source>
        <dbReference type="HAMAP-Rule" id="MF_00074"/>
    </source>
</evidence>
<comment type="similarity">
    <text evidence="6">Belongs to the methyltransferase superfamily. RNA methyltransferase RsmG family.</text>
</comment>
<dbReference type="CDD" id="cd02440">
    <property type="entry name" value="AdoMet_MTases"/>
    <property type="match status" value="1"/>
</dbReference>
<dbReference type="Proteomes" id="UP001652442">
    <property type="component" value="Unassembled WGS sequence"/>
</dbReference>
<dbReference type="PANTHER" id="PTHR31760">
    <property type="entry name" value="S-ADENOSYL-L-METHIONINE-DEPENDENT METHYLTRANSFERASES SUPERFAMILY PROTEIN"/>
    <property type="match status" value="1"/>
</dbReference>
<feature type="binding site" evidence="6">
    <location>
        <position position="150"/>
    </location>
    <ligand>
        <name>S-adenosyl-L-methionine</name>
        <dbReference type="ChEBI" id="CHEBI:59789"/>
    </ligand>
</feature>
<evidence type="ECO:0000313" key="8">
    <source>
        <dbReference type="Proteomes" id="UP001652442"/>
    </source>
</evidence>
<feature type="binding site" evidence="6">
    <location>
        <position position="85"/>
    </location>
    <ligand>
        <name>S-adenosyl-L-methionine</name>
        <dbReference type="ChEBI" id="CHEBI:59789"/>
    </ligand>
</feature>
<sequence>MAEYDLSLFKAGLNELNITLTDEQIQQFLKYYDLLVEWNKVMNLTGITEFEEVIQKHFLDSLCLVKAVEITKNLTLLDLGTGAGFPGIPLKIAFPELEIVLLDSLNKRIRFLNEVIASLDLKGITAIHGRAEELARKKDYREQFDLCVSRAVANLSSLSEYCIPFVKKNGIFVSYKSADADEEITAAKHAVFLLGGKISHVEKYQIPESDMGRSLVCIKKEKNTGRAYPRKPGTPAKIPLK</sequence>
<evidence type="ECO:0000313" key="7">
    <source>
        <dbReference type="EMBL" id="MCU6761603.1"/>
    </source>
</evidence>
<evidence type="ECO:0000256" key="3">
    <source>
        <dbReference type="ARBA" id="ARBA00022603"/>
    </source>
</evidence>
<dbReference type="InterPro" id="IPR029063">
    <property type="entry name" value="SAM-dependent_MTases_sf"/>
</dbReference>
<evidence type="ECO:0000256" key="5">
    <source>
        <dbReference type="ARBA" id="ARBA00022691"/>
    </source>
</evidence>
<keyword evidence="5 6" id="KW-0949">S-adenosyl-L-methionine</keyword>
<gene>
    <name evidence="6 7" type="primary">rsmG</name>
    <name evidence="7" type="ORF">OCV88_04520</name>
</gene>
<evidence type="ECO:0000256" key="1">
    <source>
        <dbReference type="ARBA" id="ARBA00022490"/>
    </source>
</evidence>
<proteinExistence type="inferred from homology"/>
<dbReference type="EMBL" id="JAOQJQ010000002">
    <property type="protein sequence ID" value="MCU6761603.1"/>
    <property type="molecule type" value="Genomic_DNA"/>
</dbReference>
<dbReference type="RefSeq" id="WP_158424438.1">
    <property type="nucleotide sequence ID" value="NZ_JAOQJQ010000002.1"/>
</dbReference>
<dbReference type="NCBIfam" id="TIGR00138">
    <property type="entry name" value="rsmG_gidB"/>
    <property type="match status" value="1"/>
</dbReference>
<reference evidence="7 8" key="1">
    <citation type="journal article" date="2021" name="ISME Commun">
        <title>Automated analysis of genomic sequences facilitates high-throughput and comprehensive description of bacteria.</title>
        <authorList>
            <person name="Hitch T.C.A."/>
        </authorList>
    </citation>
    <scope>NUCLEOTIDE SEQUENCE [LARGE SCALE GENOMIC DNA]</scope>
    <source>
        <strain evidence="7 8">Sanger_109</strain>
    </source>
</reference>
<protein>
    <recommendedName>
        <fullName evidence="6">Ribosomal RNA small subunit methyltransferase G</fullName>
        <ecNumber evidence="6">2.1.1.-</ecNumber>
    </recommendedName>
    <alternativeName>
        <fullName evidence="6">16S rRNA 7-methylguanosine methyltransferase</fullName>
        <shortName evidence="6">16S rRNA m7G methyltransferase</shortName>
    </alternativeName>
</protein>
<accession>A0ABT2THC4</accession>
<dbReference type="PIRSF" id="PIRSF003078">
    <property type="entry name" value="GidB"/>
    <property type="match status" value="1"/>
</dbReference>
<comment type="caution">
    <text evidence="6">Lacks conserved residue(s) required for the propagation of feature annotation.</text>
</comment>
<keyword evidence="4 6" id="KW-0808">Transferase</keyword>
<dbReference type="EC" id="2.1.1.-" evidence="6"/>
<evidence type="ECO:0000256" key="2">
    <source>
        <dbReference type="ARBA" id="ARBA00022552"/>
    </source>
</evidence>
<feature type="binding site" evidence="6">
    <location>
        <begin position="131"/>
        <end position="132"/>
    </location>
    <ligand>
        <name>S-adenosyl-L-methionine</name>
        <dbReference type="ChEBI" id="CHEBI:59789"/>
    </ligand>
</feature>
<dbReference type="SUPFAM" id="SSF53335">
    <property type="entry name" value="S-adenosyl-L-methionine-dependent methyltransferases"/>
    <property type="match status" value="1"/>
</dbReference>
<name>A0ABT2THC4_9FIRM</name>
<keyword evidence="8" id="KW-1185">Reference proteome</keyword>
<keyword evidence="1 6" id="KW-0963">Cytoplasm</keyword>
<dbReference type="InterPro" id="IPR003682">
    <property type="entry name" value="rRNA_ssu_MeTfrase_G"/>
</dbReference>
<feature type="binding site" evidence="6">
    <location>
        <position position="80"/>
    </location>
    <ligand>
        <name>S-adenosyl-L-methionine</name>
        <dbReference type="ChEBI" id="CHEBI:59789"/>
    </ligand>
</feature>
<dbReference type="PANTHER" id="PTHR31760:SF0">
    <property type="entry name" value="S-ADENOSYL-L-METHIONINE-DEPENDENT METHYLTRANSFERASES SUPERFAMILY PROTEIN"/>
    <property type="match status" value="1"/>
</dbReference>
<comment type="function">
    <text evidence="6">Specifically methylates the N7 position of a guanine in 16S rRNA.</text>
</comment>
<dbReference type="HAMAP" id="MF_00074">
    <property type="entry name" value="16SrRNA_methyltr_G"/>
    <property type="match status" value="1"/>
</dbReference>
<organism evidence="7 8">
    <name type="scientific">Brotonthovivens ammoniilytica</name>
    <dbReference type="NCBI Taxonomy" id="2981725"/>
    <lineage>
        <taxon>Bacteria</taxon>
        <taxon>Bacillati</taxon>
        <taxon>Bacillota</taxon>
        <taxon>Clostridia</taxon>
        <taxon>Lachnospirales</taxon>
        <taxon>Lachnospiraceae</taxon>
        <taxon>Brotonthovivens</taxon>
    </lineage>
</organism>
<comment type="caution">
    <text evidence="7">The sequence shown here is derived from an EMBL/GenBank/DDBJ whole genome shotgun (WGS) entry which is preliminary data.</text>
</comment>
<dbReference type="Pfam" id="PF02527">
    <property type="entry name" value="GidB"/>
    <property type="match status" value="1"/>
</dbReference>
<keyword evidence="2 6" id="KW-0698">rRNA processing</keyword>
<dbReference type="GO" id="GO:0008168">
    <property type="term" value="F:methyltransferase activity"/>
    <property type="evidence" value="ECO:0007669"/>
    <property type="project" value="UniProtKB-KW"/>
</dbReference>